<sequence length="928" mass="105326">MKDRLRRLKGRVHEGLENFRTKSDQSELPAVHDQVPGRIKADFQQLDTQMHRSDRRPEETANAGDASNSPPQSDTNKNATTTSTVENIDISSWANVWSEAYENVKTDPEHSELLQKLERFLGNEGRDLETLDDVEPSDDPSATNHDSRLKTIQRNAEERLEKLSDAHLSFKIRNQPVIVRESILKAVQVINTLKPVITGAVAAEPSAALAWAGVTTILPILENIFQQDEDAATGLTNIFFLMVRYQGFHERDFASQLQSPSESGGSQELLSRVKNELVSLYSKIYVYEARFILQYGKRNKAHRALRNSLSADDWKKSWLDIESISNRIDKGVTAQVNVATLKTWKAVNDVQEQVERLETMQHHFDRRQLLQSLQVTGNASYDSYRSSRVEAPCLPGTQRHILQVLQEWTEDPHGEMILWLEGMAGTGKTSIALTVASALEAREPFTDTLKRASKAFLGASFFFSQGDTTRNNTFELFRTIAWCLADISPEFGLHVTNAIRDNPGIQTKVPLQQLQKLIIGPLTLLDESKFVPLLLIVVIDALDECEKEDAQDLLGMLVHLQSLNQIQLRFLITSRPEEHIAMSFEPLFGRLCRRIQLKKVKSATDGNSDIVYYLSQTLQEVAKTQGVADDGVSSADIMKLADKADGLFIYAATACRFLTPNFAHKALRDEHLNLIFDGEIEEDGPQHKVDEMYFKVLAFPDIQKSHKRVQTTFYAYISRLIGFIVVLFRPASVETLFHLLHTATPDTSQNLEKTAGRDLEGYLRRLYSIINVPREPGLPLSLVHLSFRDFILNESRSERLPFSITEHEMHHELFQRCMDLMDYKLCQDICQLVLPGTLVSEIEPGLIASHIPQYLRYASRYWVSHLSKIDRKYLVRDELADDGIVHKFLREKLLCWLEVMALIGEASSIIPMISQLESLIQVSSSWFL</sequence>
<evidence type="ECO:0000259" key="3">
    <source>
        <dbReference type="PROSITE" id="PS50837"/>
    </source>
</evidence>
<proteinExistence type="predicted"/>
<accession>A0A2K0WT17</accession>
<evidence type="ECO:0000256" key="2">
    <source>
        <dbReference type="SAM" id="MobiDB-lite"/>
    </source>
</evidence>
<keyword evidence="5" id="KW-1185">Reference proteome</keyword>
<name>A0A2K0WT17_GIBNY</name>
<dbReference type="Pfam" id="PF17100">
    <property type="entry name" value="NACHT_N"/>
    <property type="match status" value="1"/>
</dbReference>
<dbReference type="STRING" id="42673.A0A2K0WT17"/>
<dbReference type="InterPro" id="IPR007111">
    <property type="entry name" value="NACHT_NTPase"/>
</dbReference>
<dbReference type="Proteomes" id="UP000236664">
    <property type="component" value="Unassembled WGS sequence"/>
</dbReference>
<reference evidence="4 5" key="1">
    <citation type="submission" date="2017-06" db="EMBL/GenBank/DDBJ databases">
        <title>Genome of Fusarium nygamai isolate CS10214.</title>
        <authorList>
            <person name="Gardiner D.M."/>
            <person name="Obanor F."/>
            <person name="Kazan K."/>
        </authorList>
    </citation>
    <scope>NUCLEOTIDE SEQUENCE [LARGE SCALE GENOMIC DNA]</scope>
    <source>
        <strain evidence="4 5">CS10214</strain>
    </source>
</reference>
<dbReference type="InterPro" id="IPR027417">
    <property type="entry name" value="P-loop_NTPase"/>
</dbReference>
<evidence type="ECO:0000313" key="4">
    <source>
        <dbReference type="EMBL" id="PNP85437.1"/>
    </source>
</evidence>
<feature type="compositionally biased region" description="Basic and acidic residues" evidence="2">
    <location>
        <begin position="11"/>
        <end position="25"/>
    </location>
</feature>
<dbReference type="Gene3D" id="3.40.50.300">
    <property type="entry name" value="P-loop containing nucleotide triphosphate hydrolases"/>
    <property type="match status" value="1"/>
</dbReference>
<dbReference type="EMBL" id="MTQA01000019">
    <property type="protein sequence ID" value="PNP85437.1"/>
    <property type="molecule type" value="Genomic_DNA"/>
</dbReference>
<protein>
    <recommendedName>
        <fullName evidence="3">NACHT domain-containing protein</fullName>
    </recommendedName>
</protein>
<feature type="region of interest" description="Disordered" evidence="2">
    <location>
        <begin position="1"/>
        <end position="84"/>
    </location>
</feature>
<keyword evidence="1" id="KW-0677">Repeat</keyword>
<comment type="caution">
    <text evidence="4">The sequence shown here is derived from an EMBL/GenBank/DDBJ whole genome shotgun (WGS) entry which is preliminary data.</text>
</comment>
<feature type="compositionally biased region" description="Basic residues" evidence="2">
    <location>
        <begin position="1"/>
        <end position="10"/>
    </location>
</feature>
<feature type="domain" description="NACHT" evidence="3">
    <location>
        <begin position="416"/>
        <end position="576"/>
    </location>
</feature>
<evidence type="ECO:0000313" key="5">
    <source>
        <dbReference type="Proteomes" id="UP000236664"/>
    </source>
</evidence>
<dbReference type="SUPFAM" id="SSF52540">
    <property type="entry name" value="P-loop containing nucleoside triphosphate hydrolases"/>
    <property type="match status" value="1"/>
</dbReference>
<dbReference type="PANTHER" id="PTHR10039:SF17">
    <property type="entry name" value="FUNGAL STAND N-TERMINAL GOODBYE DOMAIN-CONTAINING PROTEIN-RELATED"/>
    <property type="match status" value="1"/>
</dbReference>
<dbReference type="AlphaFoldDB" id="A0A2K0WT17"/>
<dbReference type="InterPro" id="IPR031359">
    <property type="entry name" value="NACHT_N"/>
</dbReference>
<feature type="region of interest" description="Disordered" evidence="2">
    <location>
        <begin position="127"/>
        <end position="147"/>
    </location>
</feature>
<dbReference type="PANTHER" id="PTHR10039">
    <property type="entry name" value="AMELOGENIN"/>
    <property type="match status" value="1"/>
</dbReference>
<evidence type="ECO:0000256" key="1">
    <source>
        <dbReference type="ARBA" id="ARBA00022737"/>
    </source>
</evidence>
<feature type="compositionally biased region" description="Basic and acidic residues" evidence="2">
    <location>
        <begin position="49"/>
        <end position="59"/>
    </location>
</feature>
<dbReference type="PROSITE" id="PS50837">
    <property type="entry name" value="NACHT"/>
    <property type="match status" value="1"/>
</dbReference>
<gene>
    <name evidence="4" type="ORF">FNYG_01266</name>
</gene>
<dbReference type="OrthoDB" id="538223at2759"/>
<dbReference type="InterPro" id="IPR056884">
    <property type="entry name" value="NPHP3-like_N"/>
</dbReference>
<feature type="compositionally biased region" description="Polar residues" evidence="2">
    <location>
        <begin position="65"/>
        <end position="84"/>
    </location>
</feature>
<dbReference type="Pfam" id="PF24883">
    <property type="entry name" value="NPHP3_N"/>
    <property type="match status" value="1"/>
</dbReference>
<organism evidence="4 5">
    <name type="scientific">Gibberella nygamai</name>
    <name type="common">Bean root rot disease fungus</name>
    <name type="synonym">Fusarium nygamai</name>
    <dbReference type="NCBI Taxonomy" id="42673"/>
    <lineage>
        <taxon>Eukaryota</taxon>
        <taxon>Fungi</taxon>
        <taxon>Dikarya</taxon>
        <taxon>Ascomycota</taxon>
        <taxon>Pezizomycotina</taxon>
        <taxon>Sordariomycetes</taxon>
        <taxon>Hypocreomycetidae</taxon>
        <taxon>Hypocreales</taxon>
        <taxon>Nectriaceae</taxon>
        <taxon>Fusarium</taxon>
        <taxon>Fusarium fujikuroi species complex</taxon>
    </lineage>
</organism>